<reference evidence="2" key="1">
    <citation type="submission" date="2020-02" db="EMBL/GenBank/DDBJ databases">
        <authorList>
            <person name="Meier V. D."/>
        </authorList>
    </citation>
    <scope>NUCLEOTIDE SEQUENCE</scope>
    <source>
        <strain evidence="2">AVDCRST_MAG77</strain>
    </source>
</reference>
<dbReference type="InterPro" id="IPR016032">
    <property type="entry name" value="Sig_transdc_resp-reg_C-effctor"/>
</dbReference>
<proteinExistence type="predicted"/>
<dbReference type="GO" id="GO:0003677">
    <property type="term" value="F:DNA binding"/>
    <property type="evidence" value="ECO:0007669"/>
    <property type="project" value="InterPro"/>
</dbReference>
<dbReference type="SUPFAM" id="SSF46894">
    <property type="entry name" value="C-terminal effector domain of the bipartite response regulators"/>
    <property type="match status" value="1"/>
</dbReference>
<sequence length="79" mass="8293">MSKPADLPREPRGGAPALLTSRELLVLLLLARRYSREQVADMLGGEAAVADALASAVRALGATDVAEAIAIARERGLIR</sequence>
<evidence type="ECO:0000259" key="1">
    <source>
        <dbReference type="SMART" id="SM00421"/>
    </source>
</evidence>
<dbReference type="GO" id="GO:0006355">
    <property type="term" value="P:regulation of DNA-templated transcription"/>
    <property type="evidence" value="ECO:0007669"/>
    <property type="project" value="InterPro"/>
</dbReference>
<dbReference type="SMART" id="SM00421">
    <property type="entry name" value="HTH_LUXR"/>
    <property type="match status" value="1"/>
</dbReference>
<gene>
    <name evidence="2" type="ORF">AVDCRST_MAG77-577</name>
</gene>
<evidence type="ECO:0000313" key="2">
    <source>
        <dbReference type="EMBL" id="CAA9223048.1"/>
    </source>
</evidence>
<name>A0A6J4HFI7_9CHLR</name>
<dbReference type="InterPro" id="IPR000792">
    <property type="entry name" value="Tscrpt_reg_LuxR_C"/>
</dbReference>
<accession>A0A6J4HFI7</accession>
<feature type="domain" description="HTH luxR-type" evidence="1">
    <location>
        <begin position="16"/>
        <end position="72"/>
    </location>
</feature>
<dbReference type="InterPro" id="IPR036388">
    <property type="entry name" value="WH-like_DNA-bd_sf"/>
</dbReference>
<dbReference type="AlphaFoldDB" id="A0A6J4HFI7"/>
<organism evidence="2">
    <name type="scientific">uncultured Chloroflexota bacterium</name>
    <dbReference type="NCBI Taxonomy" id="166587"/>
    <lineage>
        <taxon>Bacteria</taxon>
        <taxon>Bacillati</taxon>
        <taxon>Chloroflexota</taxon>
        <taxon>environmental samples</taxon>
    </lineage>
</organism>
<dbReference type="EMBL" id="CADCTC010000036">
    <property type="protein sequence ID" value="CAA9223048.1"/>
    <property type="molecule type" value="Genomic_DNA"/>
</dbReference>
<dbReference type="Gene3D" id="1.10.10.10">
    <property type="entry name" value="Winged helix-like DNA-binding domain superfamily/Winged helix DNA-binding domain"/>
    <property type="match status" value="1"/>
</dbReference>
<protein>
    <recommendedName>
        <fullName evidence="1">HTH luxR-type domain-containing protein</fullName>
    </recommendedName>
</protein>